<keyword evidence="2" id="KW-0762">Sugar transport</keyword>
<dbReference type="InterPro" id="IPR051541">
    <property type="entry name" value="PTS_SugarTrans_NitroReg"/>
</dbReference>
<proteinExistence type="predicted"/>
<dbReference type="InterPro" id="IPR016152">
    <property type="entry name" value="PTrfase/Anion_transptr"/>
</dbReference>
<keyword evidence="5" id="KW-1185">Reference proteome</keyword>
<organism evidence="2 4">
    <name type="scientific">Aquamicrobium defluvii</name>
    <dbReference type="NCBI Taxonomy" id="69279"/>
    <lineage>
        <taxon>Bacteria</taxon>
        <taxon>Pseudomonadati</taxon>
        <taxon>Pseudomonadota</taxon>
        <taxon>Alphaproteobacteria</taxon>
        <taxon>Hyphomicrobiales</taxon>
        <taxon>Phyllobacteriaceae</taxon>
        <taxon>Aquamicrobium</taxon>
    </lineage>
</organism>
<evidence type="ECO:0000313" key="4">
    <source>
        <dbReference type="Proteomes" id="UP000019849"/>
    </source>
</evidence>
<evidence type="ECO:0000259" key="1">
    <source>
        <dbReference type="PROSITE" id="PS51094"/>
    </source>
</evidence>
<dbReference type="HOGENOM" id="CLU_072531_6_0_5"/>
<dbReference type="InterPro" id="IPR002178">
    <property type="entry name" value="PTS_EIIA_type-2_dom"/>
</dbReference>
<dbReference type="Proteomes" id="UP000294958">
    <property type="component" value="Unassembled WGS sequence"/>
</dbReference>
<gene>
    <name evidence="2" type="ORF">BG36_19745</name>
    <name evidence="3" type="ORF">DES43_11175</name>
</gene>
<comment type="caution">
    <text evidence="2">The sequence shown here is derived from an EMBL/GenBank/DDBJ whole genome shotgun (WGS) entry which is preliminary data.</text>
</comment>
<dbReference type="STRING" id="69279.BG36_19745"/>
<dbReference type="Pfam" id="PF00359">
    <property type="entry name" value="PTS_EIIA_2"/>
    <property type="match status" value="1"/>
</dbReference>
<dbReference type="eggNOG" id="COG1762">
    <property type="taxonomic scope" value="Bacteria"/>
</dbReference>
<evidence type="ECO:0000313" key="3">
    <source>
        <dbReference type="EMBL" id="TDR35070.1"/>
    </source>
</evidence>
<feature type="domain" description="PTS EIIA type-2" evidence="1">
    <location>
        <begin position="7"/>
        <end position="155"/>
    </location>
</feature>
<reference evidence="3 5" key="2">
    <citation type="submission" date="2019-03" db="EMBL/GenBank/DDBJ databases">
        <title>Genomic Encyclopedia of Type Strains, Phase IV (KMG-IV): sequencing the most valuable type-strain genomes for metagenomic binning, comparative biology and taxonomic classification.</title>
        <authorList>
            <person name="Goeker M."/>
        </authorList>
    </citation>
    <scope>NUCLEOTIDE SEQUENCE [LARGE SCALE GENOMIC DNA]</scope>
    <source>
        <strain evidence="3 5">DSM 11603</strain>
    </source>
</reference>
<dbReference type="PANTHER" id="PTHR47738">
    <property type="entry name" value="PTS SYSTEM FRUCTOSE-LIKE EIIA COMPONENT-RELATED"/>
    <property type="match status" value="1"/>
</dbReference>
<name>A0A011SQ75_9HYPH</name>
<dbReference type="PANTHER" id="PTHR47738:SF3">
    <property type="entry name" value="PHOSPHOTRANSFERASE SYSTEM MANNITOL_FRUCTOSE-SPECIFIC IIA DOMAIN CONTAINING PROTEIN"/>
    <property type="match status" value="1"/>
</dbReference>
<dbReference type="RefSeq" id="WP_035033394.1">
    <property type="nucleotide sequence ID" value="NZ_KK073917.1"/>
</dbReference>
<dbReference type="Proteomes" id="UP000019849">
    <property type="component" value="Unassembled WGS sequence"/>
</dbReference>
<evidence type="ECO:0000313" key="2">
    <source>
        <dbReference type="EMBL" id="EXL01324.1"/>
    </source>
</evidence>
<reference evidence="2 4" key="1">
    <citation type="submission" date="2014-02" db="EMBL/GenBank/DDBJ databases">
        <title>Aquamicrobium defluvii Genome sequencing.</title>
        <authorList>
            <person name="Wang X."/>
        </authorList>
    </citation>
    <scope>NUCLEOTIDE SEQUENCE [LARGE SCALE GENOMIC DNA]</scope>
    <source>
        <strain evidence="2 4">W13Z1</strain>
    </source>
</reference>
<dbReference type="CDD" id="cd00211">
    <property type="entry name" value="PTS_IIA_fru"/>
    <property type="match status" value="1"/>
</dbReference>
<dbReference type="AlphaFoldDB" id="A0A011SQ75"/>
<dbReference type="SUPFAM" id="SSF55804">
    <property type="entry name" value="Phoshotransferase/anion transport protein"/>
    <property type="match status" value="1"/>
</dbReference>
<dbReference type="Gene3D" id="3.40.930.10">
    <property type="entry name" value="Mannitol-specific EII, Chain A"/>
    <property type="match status" value="1"/>
</dbReference>
<protein>
    <submittedName>
        <fullName evidence="2">PTS sugar transporter subunit IIA</fullName>
    </submittedName>
    <submittedName>
        <fullName evidence="3">PTS system IIA component (Gat family)</fullName>
    </submittedName>
</protein>
<accession>A0A011SQ75</accession>
<dbReference type="PROSITE" id="PS51094">
    <property type="entry name" value="PTS_EIIA_TYPE_2"/>
    <property type="match status" value="1"/>
</dbReference>
<dbReference type="OrthoDB" id="370976at2"/>
<dbReference type="EMBL" id="JENY01000046">
    <property type="protein sequence ID" value="EXL01324.1"/>
    <property type="molecule type" value="Genomic_DNA"/>
</dbReference>
<keyword evidence="2" id="KW-0813">Transport</keyword>
<dbReference type="PATRIC" id="fig|69279.3.peg.4794"/>
<evidence type="ECO:0000313" key="5">
    <source>
        <dbReference type="Proteomes" id="UP000294958"/>
    </source>
</evidence>
<dbReference type="EMBL" id="SNZF01000011">
    <property type="protein sequence ID" value="TDR35070.1"/>
    <property type="molecule type" value="Genomic_DNA"/>
</dbReference>
<sequence length="160" mass="17297">MSQSLAGQIKRDAIVTRVDAASGEEVIRLLAARLEKLGYVRPSFADAVLAREARMPTGLPMGRDSNVAVPHTDPEHVVKPGIALATLSHPVDFANMEDPEESVPVGLVFMLALNDKDKQIEMLQQIMLTIQDETLSQKLLDAGTADELLALLDGAQQGEQ</sequence>